<evidence type="ECO:0000256" key="1">
    <source>
        <dbReference type="ARBA" id="ARBA00004613"/>
    </source>
</evidence>
<dbReference type="OrthoDB" id="443318at2759"/>
<evidence type="ECO:0000256" key="10">
    <source>
        <dbReference type="ARBA" id="ARBA00070242"/>
    </source>
</evidence>
<accession>A0A9R1TWU4</accession>
<evidence type="ECO:0000256" key="7">
    <source>
        <dbReference type="ARBA" id="ARBA00022801"/>
    </source>
</evidence>
<dbReference type="AlphaFoldDB" id="A0A0C9R901"/>
<evidence type="ECO:0000256" key="3">
    <source>
        <dbReference type="ARBA" id="ARBA00022525"/>
    </source>
</evidence>
<evidence type="ECO:0000256" key="2">
    <source>
        <dbReference type="ARBA" id="ARBA00009431"/>
    </source>
</evidence>
<proteinExistence type="inferred from homology"/>
<sequence>MELSSYVLFLSLSRLLIVQQGAGKKGFGPGEQEWGYVTVRPGAHMFWWLYYVTPESYKLDVNGNASVYDKPLIIWLQGGPGSSSTAIGNFEEIGPIDVEGNLRNVTWVRDCNVLFVDNPVGAGFSYVDDINLFAKNNLEIATDLVECMMGFLTEFPGFKDVDIYIFSQSYGGKMASEFALEWYKAQKAGNIQSNLKGVGLGNSWISPIDSMRSWAPFLFSVGAVDTRGKEAIEILVRDTERATNEGSWKRAMNLYWDTANLVSNLTSSMDFYNILEKVRVDGSSEEPTPLDRLMQTQVSAALHVNVTWGNQSDHVLNHLENDFMRNVTHIVKKLIDDTDLKIFVFSGQLDFIVATLGTVSWVEKLQENDDEWKNSPRKPLIVNNVVEGYQKKSKNFEMYWINRAGHSVPADNPIAAREMLIHMIKGPSLVPVNGD</sequence>
<dbReference type="PANTHER" id="PTHR11802">
    <property type="entry name" value="SERINE PROTEASE FAMILY S10 SERINE CARBOXYPEPTIDASE"/>
    <property type="match status" value="1"/>
</dbReference>
<dbReference type="GeneID" id="105264333"/>
<organism evidence="13">
    <name type="scientific">Fopius arisanus</name>
    <dbReference type="NCBI Taxonomy" id="64838"/>
    <lineage>
        <taxon>Eukaryota</taxon>
        <taxon>Metazoa</taxon>
        <taxon>Ecdysozoa</taxon>
        <taxon>Arthropoda</taxon>
        <taxon>Hexapoda</taxon>
        <taxon>Insecta</taxon>
        <taxon>Pterygota</taxon>
        <taxon>Neoptera</taxon>
        <taxon>Endopterygota</taxon>
        <taxon>Hymenoptera</taxon>
        <taxon>Apocrita</taxon>
        <taxon>Ichneumonoidea</taxon>
        <taxon>Braconidae</taxon>
        <taxon>Opiinae</taxon>
        <taxon>Fopius</taxon>
    </lineage>
</organism>
<evidence type="ECO:0000256" key="11">
    <source>
        <dbReference type="ARBA" id="ARBA00077736"/>
    </source>
</evidence>
<keyword evidence="3" id="KW-0964">Secreted</keyword>
<dbReference type="GO" id="GO:0005576">
    <property type="term" value="C:extracellular region"/>
    <property type="evidence" value="ECO:0007669"/>
    <property type="project" value="UniProtKB-SubCell"/>
</dbReference>
<dbReference type="PRINTS" id="PR00724">
    <property type="entry name" value="CRBOXYPTASEC"/>
</dbReference>
<protein>
    <recommendedName>
        <fullName evidence="10">Retinoid-inducible serine carboxypeptidase</fullName>
    </recommendedName>
    <alternativeName>
        <fullName evidence="11">Serine carboxypeptidase 1</fullName>
    </alternativeName>
</protein>
<keyword evidence="8" id="KW-0325">Glycoprotein</keyword>
<evidence type="ECO:0000256" key="4">
    <source>
        <dbReference type="ARBA" id="ARBA00022645"/>
    </source>
</evidence>
<dbReference type="Proteomes" id="UP000694866">
    <property type="component" value="Unplaced"/>
</dbReference>
<accession>A0A0C9R901</accession>
<evidence type="ECO:0000313" key="13">
    <source>
        <dbReference type="EMBL" id="JAG82601.1"/>
    </source>
</evidence>
<dbReference type="PANTHER" id="PTHR11802:SF3">
    <property type="entry name" value="RETINOID-INDUCIBLE SERINE CARBOXYPEPTIDASE"/>
    <property type="match status" value="1"/>
</dbReference>
<dbReference type="Pfam" id="PF00450">
    <property type="entry name" value="Peptidase_S10"/>
    <property type="match status" value="1"/>
</dbReference>
<evidence type="ECO:0000256" key="12">
    <source>
        <dbReference type="SAM" id="SignalP"/>
    </source>
</evidence>
<dbReference type="Gene3D" id="3.40.50.1820">
    <property type="entry name" value="alpha/beta hydrolase"/>
    <property type="match status" value="1"/>
</dbReference>
<reference evidence="15" key="2">
    <citation type="submission" date="2025-04" db="UniProtKB">
        <authorList>
            <consortium name="RefSeq"/>
        </authorList>
    </citation>
    <scope>IDENTIFICATION</scope>
    <source>
        <strain evidence="15">USDA-PBARC FA_bdor</strain>
        <tissue evidence="15">Whole organism</tissue>
    </source>
</reference>
<feature type="chain" id="PRO_5044541659" description="Retinoid-inducible serine carboxypeptidase" evidence="12">
    <location>
        <begin position="24"/>
        <end position="435"/>
    </location>
</feature>
<evidence type="ECO:0000256" key="5">
    <source>
        <dbReference type="ARBA" id="ARBA00022670"/>
    </source>
</evidence>
<dbReference type="RefSeq" id="XP_011299444.1">
    <property type="nucleotide sequence ID" value="XM_011301142.1"/>
</dbReference>
<keyword evidence="6 12" id="KW-0732">Signal</keyword>
<evidence type="ECO:0000256" key="8">
    <source>
        <dbReference type="ARBA" id="ARBA00023180"/>
    </source>
</evidence>
<keyword evidence="4 15" id="KW-0121">Carboxypeptidase</keyword>
<keyword evidence="14" id="KW-1185">Reference proteome</keyword>
<dbReference type="SUPFAM" id="SSF53474">
    <property type="entry name" value="alpha/beta-Hydrolases"/>
    <property type="match status" value="1"/>
</dbReference>
<keyword evidence="7" id="KW-0378">Hydrolase</keyword>
<dbReference type="KEGG" id="fas:105264333"/>
<keyword evidence="5" id="KW-0645">Protease</keyword>
<dbReference type="GO" id="GO:0006508">
    <property type="term" value="P:proteolysis"/>
    <property type="evidence" value="ECO:0007669"/>
    <property type="project" value="UniProtKB-KW"/>
</dbReference>
<dbReference type="GO" id="GO:0004185">
    <property type="term" value="F:serine-type carboxypeptidase activity"/>
    <property type="evidence" value="ECO:0007669"/>
    <property type="project" value="InterPro"/>
</dbReference>
<comment type="subcellular location">
    <subcellularLocation>
        <location evidence="1">Secreted</location>
    </subcellularLocation>
</comment>
<reference evidence="13" key="1">
    <citation type="submission" date="2015-01" db="EMBL/GenBank/DDBJ databases">
        <title>Transcriptome Assembly of Fopius arisanus.</title>
        <authorList>
            <person name="Geib S."/>
        </authorList>
    </citation>
    <scope>NUCLEOTIDE SEQUENCE</scope>
</reference>
<dbReference type="EMBL" id="GBYB01012834">
    <property type="protein sequence ID" value="JAG82601.1"/>
    <property type="molecule type" value="Transcribed_RNA"/>
</dbReference>
<evidence type="ECO:0000313" key="14">
    <source>
        <dbReference type="Proteomes" id="UP000694866"/>
    </source>
</evidence>
<dbReference type="FunFam" id="3.40.50.1820:FF:000075">
    <property type="entry name" value="Carboxypeptidase"/>
    <property type="match status" value="1"/>
</dbReference>
<comment type="similarity">
    <text evidence="2">Belongs to the peptidase S10 family.</text>
</comment>
<dbReference type="InterPro" id="IPR001563">
    <property type="entry name" value="Peptidase_S10"/>
</dbReference>
<comment type="function">
    <text evidence="9">May be involved in vascular wall and kidney homeostasis.</text>
</comment>
<dbReference type="InterPro" id="IPR029058">
    <property type="entry name" value="AB_hydrolase_fold"/>
</dbReference>
<name>A0A0C9R901_9HYME</name>
<evidence type="ECO:0000313" key="15">
    <source>
        <dbReference type="RefSeq" id="XP_011299444.1"/>
    </source>
</evidence>
<gene>
    <name evidence="13" type="primary">Scpep1_0</name>
    <name evidence="15" type="synonym">LOC105264333</name>
    <name evidence="13" type="ORF">g.12072</name>
</gene>
<evidence type="ECO:0000256" key="9">
    <source>
        <dbReference type="ARBA" id="ARBA00055847"/>
    </source>
</evidence>
<feature type="signal peptide" evidence="12">
    <location>
        <begin position="1"/>
        <end position="23"/>
    </location>
</feature>
<evidence type="ECO:0000256" key="6">
    <source>
        <dbReference type="ARBA" id="ARBA00022729"/>
    </source>
</evidence>